<dbReference type="PATRIC" id="fig|765698.3.peg.3333"/>
<dbReference type="SUPFAM" id="SSF54593">
    <property type="entry name" value="Glyoxalase/Bleomycin resistance protein/Dihydroxybiphenyl dioxygenase"/>
    <property type="match status" value="1"/>
</dbReference>
<evidence type="ECO:0000313" key="3">
    <source>
        <dbReference type="Proteomes" id="UP000007471"/>
    </source>
</evidence>
<dbReference type="Proteomes" id="UP000007471">
    <property type="component" value="Chromosome"/>
</dbReference>
<dbReference type="HOGENOM" id="CLU_046006_21_0_5"/>
<dbReference type="InterPro" id="IPR053863">
    <property type="entry name" value="Glyoxy/Ble-like_N"/>
</dbReference>
<proteinExistence type="predicted"/>
<dbReference type="PROSITE" id="PS51819">
    <property type="entry name" value="VOC"/>
    <property type="match status" value="1"/>
</dbReference>
<name>E8TAV3_MESCW</name>
<protein>
    <submittedName>
        <fullName evidence="2">Glyoxalase/bleomycin resistance protein/dioxygenase</fullName>
    </submittedName>
</protein>
<dbReference type="STRING" id="765698.Mesci_2852"/>
<feature type="domain" description="VOC" evidence="1">
    <location>
        <begin position="3"/>
        <end position="127"/>
    </location>
</feature>
<evidence type="ECO:0000259" key="1">
    <source>
        <dbReference type="PROSITE" id="PS51819"/>
    </source>
</evidence>
<evidence type="ECO:0000313" key="2">
    <source>
        <dbReference type="EMBL" id="ADV11983.1"/>
    </source>
</evidence>
<accession>E8TAV3</accession>
<dbReference type="Pfam" id="PF22677">
    <property type="entry name" value="Ble-like_N"/>
    <property type="match status" value="1"/>
</dbReference>
<dbReference type="eggNOG" id="COG3607">
    <property type="taxonomic scope" value="Bacteria"/>
</dbReference>
<dbReference type="KEGG" id="mci:Mesci_2852"/>
<dbReference type="GO" id="GO:0051213">
    <property type="term" value="F:dioxygenase activity"/>
    <property type="evidence" value="ECO:0007669"/>
    <property type="project" value="UniProtKB-KW"/>
</dbReference>
<keyword evidence="2" id="KW-0223">Dioxygenase</keyword>
<dbReference type="PANTHER" id="PTHR36503:SF2">
    <property type="entry name" value="BLR2408 PROTEIN"/>
    <property type="match status" value="1"/>
</dbReference>
<gene>
    <name evidence="2" type="ordered locus">Mesci_2852</name>
</gene>
<dbReference type="PANTHER" id="PTHR36503">
    <property type="entry name" value="BLR2520 PROTEIN"/>
    <property type="match status" value="1"/>
</dbReference>
<reference evidence="3" key="1">
    <citation type="submission" date="2011-01" db="EMBL/GenBank/DDBJ databases">
        <title>Complete sequence of chromosome of Mesorhizobium ciceri bv. biserrulae WSM1271.</title>
        <authorList>
            <person name="Lucas S."/>
            <person name="Copeland A."/>
            <person name="Lapidus A."/>
            <person name="Cheng J.-F."/>
            <person name="Goodwin L."/>
            <person name="Pitluck S."/>
            <person name="Teshima H."/>
            <person name="Detter J.C."/>
            <person name="Han C."/>
            <person name="Tapia R."/>
            <person name="Land M."/>
            <person name="Hauser L."/>
            <person name="Kyrpides N."/>
            <person name="Ivanova N."/>
            <person name="Nandasena K."/>
            <person name="Reeve W.G."/>
            <person name="Howieson J.G."/>
            <person name="O'Hara G."/>
            <person name="Tiwari R.P."/>
            <person name="Woyke T."/>
        </authorList>
    </citation>
    <scope>NUCLEOTIDE SEQUENCE [LARGE SCALE GENOMIC DNA]</scope>
    <source>
        <strain evidence="3">HAMBI 2942 / LMG 23838 / WSM1271</strain>
    </source>
</reference>
<dbReference type="OrthoDB" id="9798430at2"/>
<dbReference type="InterPro" id="IPR029068">
    <property type="entry name" value="Glyas_Bleomycin-R_OHBP_Dase"/>
</dbReference>
<sequence length="139" mass="14950">MSKKIFVSLPVSDVKASKAFYESLGFKNNPSFTSEAAAGMVWSDHINFMLLSREKWQTMTTRPIPPSTSSEVMLALSLDSREAVDAMATAAAANGGTADINPIEDHGFMYTRDLADPDGHAVGAMWMDVSAMPSADKAD</sequence>
<dbReference type="EMBL" id="CP002447">
    <property type="protein sequence ID" value="ADV11983.1"/>
    <property type="molecule type" value="Genomic_DNA"/>
</dbReference>
<organism evidence="2 3">
    <name type="scientific">Mesorhizobium ciceri biovar biserrulae (strain HAMBI 2942 / LMG 23838 / WSM1271)</name>
    <dbReference type="NCBI Taxonomy" id="765698"/>
    <lineage>
        <taxon>Bacteria</taxon>
        <taxon>Pseudomonadati</taxon>
        <taxon>Pseudomonadota</taxon>
        <taxon>Alphaproteobacteria</taxon>
        <taxon>Hyphomicrobiales</taxon>
        <taxon>Phyllobacteriaceae</taxon>
        <taxon>Mesorhizobium</taxon>
    </lineage>
</organism>
<dbReference type="InterPro" id="IPR037523">
    <property type="entry name" value="VOC_core"/>
</dbReference>
<dbReference type="RefSeq" id="WP_013530666.1">
    <property type="nucleotide sequence ID" value="NC_014923.1"/>
</dbReference>
<keyword evidence="2" id="KW-0560">Oxidoreductase</keyword>
<dbReference type="Gene3D" id="3.10.180.10">
    <property type="entry name" value="2,3-Dihydroxybiphenyl 1,2-Dioxygenase, domain 1"/>
    <property type="match status" value="1"/>
</dbReference>
<dbReference type="AlphaFoldDB" id="E8TAV3"/>